<evidence type="ECO:0000256" key="2">
    <source>
        <dbReference type="ARBA" id="ARBA00023002"/>
    </source>
</evidence>
<protein>
    <submittedName>
        <fullName evidence="7">D-glycerate dehydrogenase</fullName>
    </submittedName>
</protein>
<dbReference type="PROSITE" id="PS00065">
    <property type="entry name" value="D_2_HYDROXYACID_DH_1"/>
    <property type="match status" value="1"/>
</dbReference>
<dbReference type="GO" id="GO:0030267">
    <property type="term" value="F:glyoxylate reductase (NADPH) activity"/>
    <property type="evidence" value="ECO:0007669"/>
    <property type="project" value="TreeGrafter"/>
</dbReference>
<feature type="domain" description="D-isomer specific 2-hydroxyacid dehydrogenase catalytic" evidence="5">
    <location>
        <begin position="3"/>
        <end position="319"/>
    </location>
</feature>
<dbReference type="PROSITE" id="PS00671">
    <property type="entry name" value="D_2_HYDROXYACID_DH_3"/>
    <property type="match status" value="1"/>
</dbReference>
<dbReference type="InterPro" id="IPR050223">
    <property type="entry name" value="D-isomer_2-hydroxyacid_DH"/>
</dbReference>
<dbReference type="AlphaFoldDB" id="A0A1F6BWT4"/>
<dbReference type="InterPro" id="IPR036291">
    <property type="entry name" value="NAD(P)-bd_dom_sf"/>
</dbReference>
<dbReference type="GO" id="GO:0005829">
    <property type="term" value="C:cytosol"/>
    <property type="evidence" value="ECO:0007669"/>
    <property type="project" value="TreeGrafter"/>
</dbReference>
<dbReference type="Pfam" id="PF02826">
    <property type="entry name" value="2-Hacid_dh_C"/>
    <property type="match status" value="1"/>
</dbReference>
<comment type="similarity">
    <text evidence="1 4">Belongs to the D-isomer specific 2-hydroxyacid dehydrogenase family.</text>
</comment>
<keyword evidence="2 4" id="KW-0560">Oxidoreductase</keyword>
<dbReference type="PROSITE" id="PS00670">
    <property type="entry name" value="D_2_HYDROXYACID_DH_2"/>
    <property type="match status" value="1"/>
</dbReference>
<keyword evidence="3" id="KW-0520">NAD</keyword>
<accession>A0A1F6BWT4</accession>
<feature type="domain" description="D-isomer specific 2-hydroxyacid dehydrogenase NAD-binding" evidence="6">
    <location>
        <begin position="109"/>
        <end position="288"/>
    </location>
</feature>
<dbReference type="CDD" id="cd05301">
    <property type="entry name" value="GDH"/>
    <property type="match status" value="1"/>
</dbReference>
<dbReference type="PANTHER" id="PTHR10996:SF283">
    <property type="entry name" value="GLYOXYLATE_HYDROXYPYRUVATE REDUCTASE B"/>
    <property type="match status" value="1"/>
</dbReference>
<dbReference type="GO" id="GO:0051287">
    <property type="term" value="F:NAD binding"/>
    <property type="evidence" value="ECO:0007669"/>
    <property type="project" value="InterPro"/>
</dbReference>
<evidence type="ECO:0000256" key="4">
    <source>
        <dbReference type="RuleBase" id="RU003719"/>
    </source>
</evidence>
<dbReference type="FunFam" id="3.40.50.720:FF:000203">
    <property type="entry name" value="D-3-phosphoglycerate dehydrogenase (SerA)"/>
    <property type="match status" value="1"/>
</dbReference>
<dbReference type="PANTHER" id="PTHR10996">
    <property type="entry name" value="2-HYDROXYACID DEHYDROGENASE-RELATED"/>
    <property type="match status" value="1"/>
</dbReference>
<dbReference type="SUPFAM" id="SSF51735">
    <property type="entry name" value="NAD(P)-binding Rossmann-fold domains"/>
    <property type="match status" value="1"/>
</dbReference>
<dbReference type="InterPro" id="IPR029752">
    <property type="entry name" value="D-isomer_DH_CS1"/>
</dbReference>
<dbReference type="EMBL" id="MFKO01000008">
    <property type="protein sequence ID" value="OGG41389.1"/>
    <property type="molecule type" value="Genomic_DNA"/>
</dbReference>
<comment type="caution">
    <text evidence="7">The sequence shown here is derived from an EMBL/GenBank/DDBJ whole genome shotgun (WGS) entry which is preliminary data.</text>
</comment>
<proteinExistence type="inferred from homology"/>
<evidence type="ECO:0000256" key="1">
    <source>
        <dbReference type="ARBA" id="ARBA00005854"/>
    </source>
</evidence>
<evidence type="ECO:0000259" key="6">
    <source>
        <dbReference type="Pfam" id="PF02826"/>
    </source>
</evidence>
<name>A0A1F6BWT4_9BACT</name>
<dbReference type="Proteomes" id="UP000176322">
    <property type="component" value="Unassembled WGS sequence"/>
</dbReference>
<dbReference type="Pfam" id="PF00389">
    <property type="entry name" value="2-Hacid_dh"/>
    <property type="match status" value="1"/>
</dbReference>
<evidence type="ECO:0000313" key="7">
    <source>
        <dbReference type="EMBL" id="OGG41389.1"/>
    </source>
</evidence>
<evidence type="ECO:0000256" key="3">
    <source>
        <dbReference type="ARBA" id="ARBA00023027"/>
    </source>
</evidence>
<organism evidence="7 8">
    <name type="scientific">Candidatus Kaiserbacteria bacterium RIFCSPHIGHO2_01_FULL_46_22</name>
    <dbReference type="NCBI Taxonomy" id="1798475"/>
    <lineage>
        <taxon>Bacteria</taxon>
        <taxon>Candidatus Kaiseribacteriota</taxon>
    </lineage>
</organism>
<dbReference type="GO" id="GO:0016618">
    <property type="term" value="F:hydroxypyruvate reductase [NAD(P)H] activity"/>
    <property type="evidence" value="ECO:0007669"/>
    <property type="project" value="TreeGrafter"/>
</dbReference>
<dbReference type="InterPro" id="IPR029753">
    <property type="entry name" value="D-isomer_DH_CS"/>
</dbReference>
<reference evidence="7 8" key="1">
    <citation type="journal article" date="2016" name="Nat. Commun.">
        <title>Thousands of microbial genomes shed light on interconnected biogeochemical processes in an aquifer system.</title>
        <authorList>
            <person name="Anantharaman K."/>
            <person name="Brown C.T."/>
            <person name="Hug L.A."/>
            <person name="Sharon I."/>
            <person name="Castelle C.J."/>
            <person name="Probst A.J."/>
            <person name="Thomas B.C."/>
            <person name="Singh A."/>
            <person name="Wilkins M.J."/>
            <person name="Karaoz U."/>
            <person name="Brodie E.L."/>
            <person name="Williams K.H."/>
            <person name="Hubbard S.S."/>
            <person name="Banfield J.F."/>
        </authorList>
    </citation>
    <scope>NUCLEOTIDE SEQUENCE [LARGE SCALE GENOMIC DNA]</scope>
</reference>
<evidence type="ECO:0000313" key="8">
    <source>
        <dbReference type="Proteomes" id="UP000176322"/>
    </source>
</evidence>
<dbReference type="Gene3D" id="3.40.50.720">
    <property type="entry name" value="NAD(P)-binding Rossmann-like Domain"/>
    <property type="match status" value="2"/>
</dbReference>
<dbReference type="InterPro" id="IPR006139">
    <property type="entry name" value="D-isomer_2_OHA_DH_cat_dom"/>
</dbReference>
<sequence>MKIFVTRAIPEVGLEKLRTTGHEVIVTGTEVLPHDTLITRLRAENPDAVLCLLTDKIDQTVFAAAPNAKIFANYAVGFDNIDLEAAKQHDVVITNTPEVLTEAVAEHTVALIVSSARRIVEADRFLRDGKYEAWDPLLLLGMELKEKILGVVGGGRIGKRVAEIMRNGFGMNIVYHDRQKNDAFDNELGAKYLPELDDLLSQSDVVSIHLPLTADTRHLFNSDRLAKMKPGSLLINTARGAIVDEAALVEALRSGHIVGAALDVFENEPSVHPELLALNNVVLTPHIASATREARDQMSVVAANNIIAVLNGQPPQNPVV</sequence>
<dbReference type="STRING" id="1798475.A2837_02640"/>
<evidence type="ECO:0000259" key="5">
    <source>
        <dbReference type="Pfam" id="PF00389"/>
    </source>
</evidence>
<dbReference type="InterPro" id="IPR006140">
    <property type="entry name" value="D-isomer_DH_NAD-bd"/>
</dbReference>
<dbReference type="SUPFAM" id="SSF52283">
    <property type="entry name" value="Formate/glycerate dehydrogenase catalytic domain-like"/>
    <property type="match status" value="1"/>
</dbReference>
<gene>
    <name evidence="7" type="ORF">A2837_02640</name>
</gene>